<evidence type="ECO:0000313" key="1">
    <source>
        <dbReference type="EMBL" id="NYI08197.1"/>
    </source>
</evidence>
<comment type="caution">
    <text evidence="1">The sequence shown here is derived from an EMBL/GenBank/DDBJ whole genome shotgun (WGS) entry which is preliminary data.</text>
</comment>
<protein>
    <submittedName>
        <fullName evidence="1">Uncharacterized protein</fullName>
    </submittedName>
</protein>
<proteinExistence type="predicted"/>
<name>A0A853A249_9ACTN</name>
<dbReference type="AlphaFoldDB" id="A0A853A249"/>
<dbReference type="RefSeq" id="WP_179817054.1">
    <property type="nucleotide sequence ID" value="NZ_JACBZD010000002.1"/>
</dbReference>
<sequence length="108" mass="11784">MDAGWIRKAVAEGDGYAVVTVRRLREAIAATDQDAETANRIADELADAGFLHLPLTIPTAPDRNLLVYTSKSRLAGMVHLLAKVYERPAPTADRALELLAEHLPHQTT</sequence>
<reference evidence="1 2" key="1">
    <citation type="submission" date="2020-07" db="EMBL/GenBank/DDBJ databases">
        <title>Sequencing the genomes of 1000 actinobacteria strains.</title>
        <authorList>
            <person name="Klenk H.-P."/>
        </authorList>
    </citation>
    <scope>NUCLEOTIDE SEQUENCE [LARGE SCALE GENOMIC DNA]</scope>
    <source>
        <strain evidence="1 2">DSM 42178</strain>
    </source>
</reference>
<gene>
    <name evidence="1" type="ORF">FHU37_005226</name>
</gene>
<keyword evidence="2" id="KW-1185">Reference proteome</keyword>
<accession>A0A853A249</accession>
<dbReference type="EMBL" id="JACBZD010000002">
    <property type="protein sequence ID" value="NYI08197.1"/>
    <property type="molecule type" value="Genomic_DNA"/>
</dbReference>
<dbReference type="Proteomes" id="UP000567795">
    <property type="component" value="Unassembled WGS sequence"/>
</dbReference>
<organism evidence="1 2">
    <name type="scientific">Allostreptomyces psammosilenae</name>
    <dbReference type="NCBI Taxonomy" id="1892865"/>
    <lineage>
        <taxon>Bacteria</taxon>
        <taxon>Bacillati</taxon>
        <taxon>Actinomycetota</taxon>
        <taxon>Actinomycetes</taxon>
        <taxon>Kitasatosporales</taxon>
        <taxon>Streptomycetaceae</taxon>
        <taxon>Allostreptomyces</taxon>
    </lineage>
</organism>
<evidence type="ECO:0000313" key="2">
    <source>
        <dbReference type="Proteomes" id="UP000567795"/>
    </source>
</evidence>